<name>A0ABU9DLS7_9BACL</name>
<protein>
    <submittedName>
        <fullName evidence="2">Glycosyltransferase</fullName>
    </submittedName>
</protein>
<keyword evidence="1" id="KW-0732">Signal</keyword>
<evidence type="ECO:0000313" key="3">
    <source>
        <dbReference type="Proteomes" id="UP001469365"/>
    </source>
</evidence>
<reference evidence="2 3" key="1">
    <citation type="submission" date="2024-04" db="EMBL/GenBank/DDBJ databases">
        <title>draft genome sequnece of Paenibacillus filicis.</title>
        <authorList>
            <person name="Kim D.-U."/>
        </authorList>
    </citation>
    <scope>NUCLEOTIDE SEQUENCE [LARGE SCALE GENOMIC DNA]</scope>
    <source>
        <strain evidence="2 3">KACC14197</strain>
    </source>
</reference>
<proteinExistence type="predicted"/>
<comment type="caution">
    <text evidence="2">The sequence shown here is derived from an EMBL/GenBank/DDBJ whole genome shotgun (WGS) entry which is preliminary data.</text>
</comment>
<organism evidence="2 3">
    <name type="scientific">Paenibacillus filicis</name>
    <dbReference type="NCBI Taxonomy" id="669464"/>
    <lineage>
        <taxon>Bacteria</taxon>
        <taxon>Bacillati</taxon>
        <taxon>Bacillota</taxon>
        <taxon>Bacilli</taxon>
        <taxon>Bacillales</taxon>
        <taxon>Paenibacillaceae</taxon>
        <taxon>Paenibacillus</taxon>
    </lineage>
</organism>
<keyword evidence="3" id="KW-1185">Reference proteome</keyword>
<sequence length="214" mass="24035">MKNKFLWSLVVIMGLSFGVGSVQGSANEGTSATCWSPAKVQLQSQLRKLWIDHTVWTSRYIVSAVAGLPDQKLVLDRLLKNQQDLGDAIKPYYGEQAGNKLGELLREHILLAGKVVDAAKSGNQANLNKYNKEWYRNADDIAKFLSGANPNWSQKDLQDLLYMHLKFVADQATARIKKDWKADIDAFDQGEDHILKLSDTLAEGIIKQFPDKFK</sequence>
<evidence type="ECO:0000313" key="2">
    <source>
        <dbReference type="EMBL" id="MEK8129806.1"/>
    </source>
</evidence>
<feature type="chain" id="PRO_5047103306" evidence="1">
    <location>
        <begin position="25"/>
        <end position="214"/>
    </location>
</feature>
<dbReference type="EMBL" id="JBBPCC010000011">
    <property type="protein sequence ID" value="MEK8129806.1"/>
    <property type="molecule type" value="Genomic_DNA"/>
</dbReference>
<accession>A0ABU9DLS7</accession>
<gene>
    <name evidence="2" type="ORF">WMW72_18030</name>
</gene>
<feature type="signal peptide" evidence="1">
    <location>
        <begin position="1"/>
        <end position="24"/>
    </location>
</feature>
<evidence type="ECO:0000256" key="1">
    <source>
        <dbReference type="SAM" id="SignalP"/>
    </source>
</evidence>
<dbReference type="RefSeq" id="WP_341416918.1">
    <property type="nucleotide sequence ID" value="NZ_JBBPCC010000011.1"/>
</dbReference>
<dbReference type="Proteomes" id="UP001469365">
    <property type="component" value="Unassembled WGS sequence"/>
</dbReference>